<sequence length="475" mass="53349">MGAHSSKHTFFSSRDKPSVDYTLGWQEILFYCEEFALQSFKDLSAHDVVVRLMRKENYLIGMLPIRGAAVTDELLVLDPEEAMSLVFIEDFTVHVEGCDLCLDDFDAQLQLLNPLYLRNVAHLEQLLNLLKVIFDDVENKPSDQDDASCKNFLEALQTASIDIAQNNSAGASILEFEETDRDGDTSDNLVTSSNEELQTVHRIITTGASIENKLAELWSLFDFIFPEKLGVLRVFEAEFTVPISIGGYANASPLQVSTIYRCAIVLRDLIMPYLRLQMNTGQNRRDGSNGGEALSSEETVNEHMDRISTRVRSKPESTELPSLEEDGGLNDEYSDPTIGFDGSLNTSEGLCAEQHDNSSTHEIDSLKSMISSDLNGFSYTQSPQTEKGDPSDQSLDHSADNDLAIAYEEKNRLRRSSKIAESSVIELKQERGLDESKAEQESLVRKMDQMEYYYEALVQELEKNQKQMLGELQNL</sequence>
<protein>
    <recommendedName>
        <fullName evidence="2">SNF2 N-terminal domain-containing protein</fullName>
    </recommendedName>
</protein>
<dbReference type="Gene3D" id="3.40.50.10810">
    <property type="entry name" value="Tandem AAA-ATPase domain"/>
    <property type="match status" value="1"/>
</dbReference>
<dbReference type="InterPro" id="IPR000330">
    <property type="entry name" value="SNF2_N"/>
</dbReference>
<dbReference type="SUPFAM" id="SSF52540">
    <property type="entry name" value="P-loop containing nucleoside triphosphate hydrolases"/>
    <property type="match status" value="1"/>
</dbReference>
<feature type="compositionally biased region" description="Acidic residues" evidence="1">
    <location>
        <begin position="322"/>
        <end position="334"/>
    </location>
</feature>
<feature type="compositionally biased region" description="Basic and acidic residues" evidence="1">
    <location>
        <begin position="300"/>
        <end position="317"/>
    </location>
</feature>
<organism evidence="3 4">
    <name type="scientific">Vitis vinifera</name>
    <name type="common">Grape</name>
    <dbReference type="NCBI Taxonomy" id="29760"/>
    <lineage>
        <taxon>Eukaryota</taxon>
        <taxon>Viridiplantae</taxon>
        <taxon>Streptophyta</taxon>
        <taxon>Embryophyta</taxon>
        <taxon>Tracheophyta</taxon>
        <taxon>Spermatophyta</taxon>
        <taxon>Magnoliopsida</taxon>
        <taxon>eudicotyledons</taxon>
        <taxon>Gunneridae</taxon>
        <taxon>Pentapetalae</taxon>
        <taxon>rosids</taxon>
        <taxon>Vitales</taxon>
        <taxon>Vitaceae</taxon>
        <taxon>Viteae</taxon>
        <taxon>Vitis</taxon>
    </lineage>
</organism>
<feature type="region of interest" description="Disordered" evidence="1">
    <location>
        <begin position="280"/>
        <end position="350"/>
    </location>
</feature>
<evidence type="ECO:0000313" key="4">
    <source>
        <dbReference type="Proteomes" id="UP001227230"/>
    </source>
</evidence>
<keyword evidence="4" id="KW-1185">Reference proteome</keyword>
<dbReference type="PANTHER" id="PTHR34452">
    <property type="entry name" value="MYOSIN HEAVY CHAIN-RELATED PROTEIN"/>
    <property type="match status" value="1"/>
</dbReference>
<proteinExistence type="predicted"/>
<evidence type="ECO:0000259" key="2">
    <source>
        <dbReference type="Pfam" id="PF00176"/>
    </source>
</evidence>
<dbReference type="InterPro" id="IPR027417">
    <property type="entry name" value="P-loop_NTPase"/>
</dbReference>
<dbReference type="Pfam" id="PF00176">
    <property type="entry name" value="SNF2-rel_dom"/>
    <property type="match status" value="1"/>
</dbReference>
<dbReference type="EMBL" id="CP126661">
    <property type="protein sequence ID" value="WKA03677.1"/>
    <property type="molecule type" value="Genomic_DNA"/>
</dbReference>
<dbReference type="Proteomes" id="UP001227230">
    <property type="component" value="Chromosome 14"/>
</dbReference>
<evidence type="ECO:0000313" key="3">
    <source>
        <dbReference type="EMBL" id="WKA03677.1"/>
    </source>
</evidence>
<accession>A0ABY9D9V4</accession>
<feature type="domain" description="SNF2 N-terminal" evidence="2">
    <location>
        <begin position="193"/>
        <end position="270"/>
    </location>
</feature>
<dbReference type="PANTHER" id="PTHR34452:SF1">
    <property type="entry name" value="SPORULATION-SPECIFIC PROTEIN"/>
    <property type="match status" value="1"/>
</dbReference>
<feature type="compositionally biased region" description="Basic and acidic residues" evidence="1">
    <location>
        <begin position="386"/>
        <end position="397"/>
    </location>
</feature>
<feature type="compositionally biased region" description="Polar residues" evidence="1">
    <location>
        <begin position="374"/>
        <end position="385"/>
    </location>
</feature>
<feature type="region of interest" description="Disordered" evidence="1">
    <location>
        <begin position="374"/>
        <end position="397"/>
    </location>
</feature>
<evidence type="ECO:0000256" key="1">
    <source>
        <dbReference type="SAM" id="MobiDB-lite"/>
    </source>
</evidence>
<name>A0ABY9D9V4_VITVI</name>
<gene>
    <name evidence="3" type="ORF">VitviT2T_021776</name>
</gene>
<dbReference type="InterPro" id="IPR038718">
    <property type="entry name" value="SNF2-like_sf"/>
</dbReference>
<reference evidence="3 4" key="1">
    <citation type="journal article" date="2023" name="Hortic Res">
        <title>The complete reference genome for grapevine (Vitis vinifera L.) genetics and breeding.</title>
        <authorList>
            <person name="Shi X."/>
            <person name="Cao S."/>
            <person name="Wang X."/>
            <person name="Huang S."/>
            <person name="Wang Y."/>
            <person name="Liu Z."/>
            <person name="Liu W."/>
            <person name="Leng X."/>
            <person name="Peng Y."/>
            <person name="Wang N."/>
            <person name="Wang Y."/>
            <person name="Ma Z."/>
            <person name="Xu X."/>
            <person name="Zhang F."/>
            <person name="Xue H."/>
            <person name="Zhong H."/>
            <person name="Wang Y."/>
            <person name="Zhang K."/>
            <person name="Velt A."/>
            <person name="Avia K."/>
            <person name="Holtgrawe D."/>
            <person name="Grimplet J."/>
            <person name="Matus J.T."/>
            <person name="Ware D."/>
            <person name="Wu X."/>
            <person name="Wang H."/>
            <person name="Liu C."/>
            <person name="Fang Y."/>
            <person name="Rustenholz C."/>
            <person name="Cheng Z."/>
            <person name="Xiao H."/>
            <person name="Zhou Y."/>
        </authorList>
    </citation>
    <scope>NUCLEOTIDE SEQUENCE [LARGE SCALE GENOMIC DNA]</scope>
    <source>
        <strain evidence="4">cv. Pinot noir / PN40024</strain>
        <tissue evidence="3">Leaf</tissue>
    </source>
</reference>